<sequence>MPFSVRCGHLIPYRPCVRFAKWPRYPLNKKESAMTEAELKKIARKIAACLALANSSNSGEAEAAKRQAQKLLEKYNLTAADVDAASVKETLSKSGGKYKPPTYLCSLAAIIAKSFGCGWVFKSGGGYSASTTVFIGIGAKPDLAAYTFDVLRRLLNKAKTDYTATLKRYKPANRTRMAALFCEAWVWRISEQVADFSGTEQEKTAIAAYKTNKWGDKLKIDNRAGAQPKKTSDHNAIAAGINAAADVKLHKPVQAKAAKKPALTDQRQAELF</sequence>
<evidence type="ECO:0000313" key="3">
    <source>
        <dbReference type="EMBL" id="ASF47024.1"/>
    </source>
</evidence>
<keyword evidence="4" id="KW-1185">Reference proteome</keyword>
<dbReference type="InterPro" id="IPR024498">
    <property type="entry name" value="DUF2786"/>
</dbReference>
<gene>
    <name evidence="3" type="ORF">CEK71_13605</name>
</gene>
<dbReference type="InterPro" id="IPR055592">
    <property type="entry name" value="DUF7168"/>
</dbReference>
<evidence type="ECO:0000313" key="4">
    <source>
        <dbReference type="Proteomes" id="UP000197019"/>
    </source>
</evidence>
<proteinExistence type="predicted"/>
<name>A0A1Z4C0E6_9GAMM</name>
<protein>
    <submittedName>
        <fullName evidence="3">Uncharacterized protein</fullName>
    </submittedName>
</protein>
<dbReference type="Pfam" id="PF23771">
    <property type="entry name" value="DUF7168"/>
    <property type="match status" value="1"/>
</dbReference>
<organism evidence="3 4">
    <name type="scientific">Methylovulum psychrotolerans</name>
    <dbReference type="NCBI Taxonomy" id="1704499"/>
    <lineage>
        <taxon>Bacteria</taxon>
        <taxon>Pseudomonadati</taxon>
        <taxon>Pseudomonadota</taxon>
        <taxon>Gammaproteobacteria</taxon>
        <taxon>Methylococcales</taxon>
        <taxon>Methylococcaceae</taxon>
        <taxon>Methylovulum</taxon>
    </lineage>
</organism>
<dbReference type="KEGG" id="mpsy:CEK71_13605"/>
<dbReference type="Pfam" id="PF10979">
    <property type="entry name" value="DUF2786"/>
    <property type="match status" value="1"/>
</dbReference>
<dbReference type="AlphaFoldDB" id="A0A1Z4C0E6"/>
<feature type="domain" description="DUF2786" evidence="1">
    <location>
        <begin position="41"/>
        <end position="78"/>
    </location>
</feature>
<evidence type="ECO:0000259" key="2">
    <source>
        <dbReference type="Pfam" id="PF23771"/>
    </source>
</evidence>
<feature type="domain" description="DUF7168" evidence="2">
    <location>
        <begin position="80"/>
        <end position="216"/>
    </location>
</feature>
<dbReference type="Proteomes" id="UP000197019">
    <property type="component" value="Chromosome"/>
</dbReference>
<accession>A0A1Z4C0E6</accession>
<dbReference type="InterPro" id="IPR016868">
    <property type="entry name" value="Phage_B3_Orf5"/>
</dbReference>
<reference evidence="3 4" key="1">
    <citation type="submission" date="2017-06" db="EMBL/GenBank/DDBJ databases">
        <title>Genome Sequencing of the methanotroph Methylovulum psychrotolerants str. HV10-M2 isolated from a high-altitude environment.</title>
        <authorList>
            <person name="Mateos-Rivera A."/>
        </authorList>
    </citation>
    <scope>NUCLEOTIDE SEQUENCE [LARGE SCALE GENOMIC DNA]</scope>
    <source>
        <strain evidence="3 4">HV10_M2</strain>
    </source>
</reference>
<dbReference type="EMBL" id="CP022129">
    <property type="protein sequence ID" value="ASF47024.1"/>
    <property type="molecule type" value="Genomic_DNA"/>
</dbReference>
<evidence type="ECO:0000259" key="1">
    <source>
        <dbReference type="Pfam" id="PF10979"/>
    </source>
</evidence>
<dbReference type="PIRSF" id="PIRSF028111">
    <property type="entry name" value="UCP028111"/>
    <property type="match status" value="1"/>
</dbReference>